<dbReference type="EMBL" id="JAULSR010000002">
    <property type="protein sequence ID" value="KAK0629093.1"/>
    <property type="molecule type" value="Genomic_DNA"/>
</dbReference>
<keyword evidence="6" id="KW-1185">Reference proteome</keyword>
<dbReference type="Gene3D" id="3.40.50.1820">
    <property type="entry name" value="alpha/beta hydrolase"/>
    <property type="match status" value="1"/>
</dbReference>
<gene>
    <name evidence="5" type="ORF">B0T17DRAFT_597552</name>
</gene>
<evidence type="ECO:0000313" key="6">
    <source>
        <dbReference type="Proteomes" id="UP001174934"/>
    </source>
</evidence>
<dbReference type="PANTHER" id="PTHR48081">
    <property type="entry name" value="AB HYDROLASE SUPERFAMILY PROTEIN C4A8.06C"/>
    <property type="match status" value="1"/>
</dbReference>
<comment type="similarity">
    <text evidence="1">Belongs to the 'GDXG' lipolytic enzyme family.</text>
</comment>
<evidence type="ECO:0000256" key="1">
    <source>
        <dbReference type="ARBA" id="ARBA00010515"/>
    </source>
</evidence>
<dbReference type="PANTHER" id="PTHR48081:SF25">
    <property type="entry name" value="PUTATIVE (AFU_ORTHOLOGUE AFUA_3G11560)-RELATED"/>
    <property type="match status" value="1"/>
</dbReference>
<comment type="caution">
    <text evidence="5">The sequence shown here is derived from an EMBL/GenBank/DDBJ whole genome shotgun (WGS) entry which is preliminary data.</text>
</comment>
<dbReference type="Proteomes" id="UP001174934">
    <property type="component" value="Unassembled WGS sequence"/>
</dbReference>
<dbReference type="PROSITE" id="PS01173">
    <property type="entry name" value="LIPASE_GDXG_HIS"/>
    <property type="match status" value="1"/>
</dbReference>
<reference evidence="5" key="1">
    <citation type="submission" date="2023-06" db="EMBL/GenBank/DDBJ databases">
        <title>Genome-scale phylogeny and comparative genomics of the fungal order Sordariales.</title>
        <authorList>
            <consortium name="Lawrence Berkeley National Laboratory"/>
            <person name="Hensen N."/>
            <person name="Bonometti L."/>
            <person name="Westerberg I."/>
            <person name="Brannstrom I.O."/>
            <person name="Guillou S."/>
            <person name="Cros-Aarteil S."/>
            <person name="Calhoun S."/>
            <person name="Haridas S."/>
            <person name="Kuo A."/>
            <person name="Mondo S."/>
            <person name="Pangilinan J."/>
            <person name="Riley R."/>
            <person name="LaButti K."/>
            <person name="Andreopoulos B."/>
            <person name="Lipzen A."/>
            <person name="Chen C."/>
            <person name="Yanf M."/>
            <person name="Daum C."/>
            <person name="Ng V."/>
            <person name="Clum A."/>
            <person name="Steindorff A."/>
            <person name="Ohm R."/>
            <person name="Martin F."/>
            <person name="Silar P."/>
            <person name="Natvig D."/>
            <person name="Lalanne C."/>
            <person name="Gautier V."/>
            <person name="Ament-velasquez S.L."/>
            <person name="Kruys A."/>
            <person name="Hutchinson M.I."/>
            <person name="Powell A.J."/>
            <person name="Barry K."/>
            <person name="Miller A.N."/>
            <person name="Grigoriev I.V."/>
            <person name="Debuchy R."/>
            <person name="Gladieux P."/>
            <person name="Thoren M.H."/>
            <person name="Johannesson H."/>
        </authorList>
    </citation>
    <scope>NUCLEOTIDE SEQUENCE</scope>
    <source>
        <strain evidence="5">SMH3391-2</strain>
    </source>
</reference>
<evidence type="ECO:0000313" key="5">
    <source>
        <dbReference type="EMBL" id="KAK0629093.1"/>
    </source>
</evidence>
<feature type="region of interest" description="Disordered" evidence="3">
    <location>
        <begin position="36"/>
        <end position="58"/>
    </location>
</feature>
<organism evidence="5 6">
    <name type="scientific">Bombardia bombarda</name>
    <dbReference type="NCBI Taxonomy" id="252184"/>
    <lineage>
        <taxon>Eukaryota</taxon>
        <taxon>Fungi</taxon>
        <taxon>Dikarya</taxon>
        <taxon>Ascomycota</taxon>
        <taxon>Pezizomycotina</taxon>
        <taxon>Sordariomycetes</taxon>
        <taxon>Sordariomycetidae</taxon>
        <taxon>Sordariales</taxon>
        <taxon>Lasiosphaeriaceae</taxon>
        <taxon>Bombardia</taxon>
    </lineage>
</organism>
<evidence type="ECO:0000256" key="2">
    <source>
        <dbReference type="ARBA" id="ARBA00022801"/>
    </source>
</evidence>
<sequence length="512" mass="55778">MGMGCRGQFSNTTLPDPRPSDSAFNDRLRAQHLISSPQAASHHGHRRHLQATALPLPPPQNPLIARTALLHALHLSQQSKYLDLRTELIIAVTRSYINTSQHRSISSTQKLLAHDPGIQGKIWISKYASPAEPALKDAVASAIRGLSTTPSARQQAEAELQQTSTSWEPAAVEAEWTGYRAAATHKSRPPEGMSERDRYDAMMGEVKTPVTVLYFHGGAYWLMDPATHRATTKKLAKLTGGRCYSVRYRLAPQHAFPAALIDALASYLTLLYPPPGAFHEAVQPEDIVFSGESAGGNLSLALLQLLLQLRRQSLPITWHSHTYPSIPLPAGVAVNSPWMDITQSLPSCETNAPFDYLPGLAAQDAANSTRAVCAAWPSTPPRRSIYAPDAFVTHPLVTLLLADSWAGSPPLYLCTGWELLADEDKYTAKKFWGMGCGWCLRRGDGASRFTLVKARTLEEVSLDPEGLSPYTKETIKERVEQRVRMGAGVPVEGPAGEGVAESVVAMEGMAKL</sequence>
<dbReference type="GO" id="GO:0016787">
    <property type="term" value="F:hydrolase activity"/>
    <property type="evidence" value="ECO:0007669"/>
    <property type="project" value="UniProtKB-KW"/>
</dbReference>
<dbReference type="InterPro" id="IPR013094">
    <property type="entry name" value="AB_hydrolase_3"/>
</dbReference>
<protein>
    <submittedName>
        <fullName evidence="5">Alpha/beta hydrolase fold-domain-containing protein</fullName>
    </submittedName>
</protein>
<accession>A0AA40C9E5</accession>
<keyword evidence="2 5" id="KW-0378">Hydrolase</keyword>
<evidence type="ECO:0000259" key="4">
    <source>
        <dbReference type="Pfam" id="PF07859"/>
    </source>
</evidence>
<proteinExistence type="inferred from homology"/>
<feature type="domain" description="Alpha/beta hydrolase fold-3" evidence="4">
    <location>
        <begin position="212"/>
        <end position="431"/>
    </location>
</feature>
<dbReference type="AlphaFoldDB" id="A0AA40C9E5"/>
<evidence type="ECO:0000256" key="3">
    <source>
        <dbReference type="SAM" id="MobiDB-lite"/>
    </source>
</evidence>
<name>A0AA40C9E5_9PEZI</name>
<dbReference type="Pfam" id="PF07859">
    <property type="entry name" value="Abhydrolase_3"/>
    <property type="match status" value="1"/>
</dbReference>
<feature type="region of interest" description="Disordered" evidence="3">
    <location>
        <begin position="1"/>
        <end position="23"/>
    </location>
</feature>
<dbReference type="InterPro" id="IPR050300">
    <property type="entry name" value="GDXG_lipolytic_enzyme"/>
</dbReference>
<dbReference type="SUPFAM" id="SSF53474">
    <property type="entry name" value="alpha/beta-Hydrolases"/>
    <property type="match status" value="1"/>
</dbReference>
<dbReference type="InterPro" id="IPR029058">
    <property type="entry name" value="AB_hydrolase_fold"/>
</dbReference>
<dbReference type="InterPro" id="IPR002168">
    <property type="entry name" value="Lipase_GDXG_HIS_AS"/>
</dbReference>